<feature type="transmembrane region" description="Helical" evidence="1">
    <location>
        <begin position="7"/>
        <end position="29"/>
    </location>
</feature>
<dbReference type="EMBL" id="LBQX01000036">
    <property type="protein sequence ID" value="KKP86047.1"/>
    <property type="molecule type" value="Genomic_DNA"/>
</dbReference>
<evidence type="ECO:0000313" key="3">
    <source>
        <dbReference type="EMBL" id="KKP86047.1"/>
    </source>
</evidence>
<dbReference type="Gene3D" id="3.30.70.2390">
    <property type="match status" value="1"/>
</dbReference>
<evidence type="ECO:0000259" key="2">
    <source>
        <dbReference type="Pfam" id="PF13399"/>
    </source>
</evidence>
<dbReference type="Pfam" id="PF13399">
    <property type="entry name" value="LytR_C"/>
    <property type="match status" value="1"/>
</dbReference>
<dbReference type="InterPro" id="IPR027381">
    <property type="entry name" value="LytR/CpsA/Psr_C"/>
</dbReference>
<dbReference type="Proteomes" id="UP000034536">
    <property type="component" value="Unassembled WGS sequence"/>
</dbReference>
<organism evidence="3 4">
    <name type="scientific">Candidatus Roizmanbacteria bacterium GW2011_GWA2_35_8</name>
    <dbReference type="NCBI Taxonomy" id="1618479"/>
    <lineage>
        <taxon>Bacteria</taxon>
        <taxon>Candidatus Roizmaniibacteriota</taxon>
    </lineage>
</organism>
<reference evidence="3 4" key="1">
    <citation type="journal article" date="2015" name="Nature">
        <title>rRNA introns, odd ribosomes, and small enigmatic genomes across a large radiation of phyla.</title>
        <authorList>
            <person name="Brown C.T."/>
            <person name="Hug L.A."/>
            <person name="Thomas B.C."/>
            <person name="Sharon I."/>
            <person name="Castelle C.J."/>
            <person name="Singh A."/>
            <person name="Wilkins M.J."/>
            <person name="Williams K.H."/>
            <person name="Banfield J.F."/>
        </authorList>
    </citation>
    <scope>NUCLEOTIDE SEQUENCE [LARGE SCALE GENOMIC DNA]</scope>
</reference>
<keyword evidence="1" id="KW-1133">Transmembrane helix</keyword>
<keyword evidence="1" id="KW-0472">Membrane</keyword>
<feature type="domain" description="LytR/CpsA/Psr regulator C-terminal" evidence="2">
    <location>
        <begin position="129"/>
        <end position="220"/>
    </location>
</feature>
<proteinExistence type="predicted"/>
<sequence>MKYMKKNVIVGIGLSFIIFGLVGSSYYFFNQYKKTQLLLNNPTLAAKEEVKKITDEVSKLMILPAKEEPIVVTVLDKNKLKDQDFFKKAENGDKAIVYSVSKKAILFRPSINKIIEVAPLDLGNANQPVKIALYNGTTTTGLTGELEKELTQKVTNLSITGKENAKKSDYKKTIIVDLSGNKSELAKQLAILLNGQVAALPEGEVAPKDVDLLAIIGTDYKSGQLNIQTAPTSSASPTVAK</sequence>
<evidence type="ECO:0000256" key="1">
    <source>
        <dbReference type="SAM" id="Phobius"/>
    </source>
</evidence>
<dbReference type="AlphaFoldDB" id="A0A0G0G2V4"/>
<accession>A0A0G0G2V4</accession>
<comment type="caution">
    <text evidence="3">The sequence shown here is derived from an EMBL/GenBank/DDBJ whole genome shotgun (WGS) entry which is preliminary data.</text>
</comment>
<evidence type="ECO:0000313" key="4">
    <source>
        <dbReference type="Proteomes" id="UP000034536"/>
    </source>
</evidence>
<name>A0A0G0G2V4_9BACT</name>
<keyword evidence="1" id="KW-0812">Transmembrane</keyword>
<protein>
    <recommendedName>
        <fullName evidence="2">LytR/CpsA/Psr regulator C-terminal domain-containing protein</fullName>
    </recommendedName>
</protein>
<gene>
    <name evidence="3" type="ORF">UR89_C0036G0005</name>
</gene>